<accession>A0ABV2YMR9</accession>
<dbReference type="InterPro" id="IPR007995">
    <property type="entry name" value="DUF742"/>
</dbReference>
<dbReference type="PANTHER" id="PTHR36221">
    <property type="entry name" value="DUF742 DOMAIN-CONTAINING PROTEIN"/>
    <property type="match status" value="1"/>
</dbReference>
<dbReference type="RefSeq" id="WP_108957326.1">
    <property type="nucleotide sequence ID" value="NZ_BEVZ01000014.1"/>
</dbReference>
<organism evidence="1 2">
    <name type="scientific">Streptomyces fragilis</name>
    <dbReference type="NCBI Taxonomy" id="67301"/>
    <lineage>
        <taxon>Bacteria</taxon>
        <taxon>Bacillati</taxon>
        <taxon>Actinomycetota</taxon>
        <taxon>Actinomycetes</taxon>
        <taxon>Kitasatosporales</taxon>
        <taxon>Streptomycetaceae</taxon>
        <taxon>Streptomyces</taxon>
    </lineage>
</organism>
<dbReference type="EMBL" id="JBEZUR010000045">
    <property type="protein sequence ID" value="MEU3557029.1"/>
    <property type="molecule type" value="Genomic_DNA"/>
</dbReference>
<evidence type="ECO:0000313" key="1">
    <source>
        <dbReference type="EMBL" id="MEU3557029.1"/>
    </source>
</evidence>
<evidence type="ECO:0000313" key="2">
    <source>
        <dbReference type="Proteomes" id="UP001550850"/>
    </source>
</evidence>
<name>A0ABV2YMR9_9ACTN</name>
<dbReference type="Pfam" id="PF05331">
    <property type="entry name" value="DUF742"/>
    <property type="match status" value="1"/>
</dbReference>
<gene>
    <name evidence="1" type="ORF">AB0E65_22835</name>
</gene>
<reference evidence="1 2" key="1">
    <citation type="submission" date="2024-06" db="EMBL/GenBank/DDBJ databases">
        <title>The Natural Products Discovery Center: Release of the First 8490 Sequenced Strains for Exploring Actinobacteria Biosynthetic Diversity.</title>
        <authorList>
            <person name="Kalkreuter E."/>
            <person name="Kautsar S.A."/>
            <person name="Yang D."/>
            <person name="Bader C.D."/>
            <person name="Teijaro C.N."/>
            <person name="Fluegel L."/>
            <person name="Davis C.M."/>
            <person name="Simpson J.R."/>
            <person name="Lauterbach L."/>
            <person name="Steele A.D."/>
            <person name="Gui C."/>
            <person name="Meng S."/>
            <person name="Li G."/>
            <person name="Viehrig K."/>
            <person name="Ye F."/>
            <person name="Su P."/>
            <person name="Kiefer A.F."/>
            <person name="Nichols A."/>
            <person name="Cepeda A.J."/>
            <person name="Yan W."/>
            <person name="Fan B."/>
            <person name="Jiang Y."/>
            <person name="Adhikari A."/>
            <person name="Zheng C.-J."/>
            <person name="Schuster L."/>
            <person name="Cowan T.M."/>
            <person name="Smanski M.J."/>
            <person name="Chevrette M.G."/>
            <person name="De Carvalho L.P.S."/>
            <person name="Shen B."/>
        </authorList>
    </citation>
    <scope>NUCLEOTIDE SEQUENCE [LARGE SCALE GENOMIC DNA]</scope>
    <source>
        <strain evidence="1 2">NPDC038104</strain>
    </source>
</reference>
<keyword evidence="2" id="KW-1185">Reference proteome</keyword>
<comment type="caution">
    <text evidence="1">The sequence shown here is derived from an EMBL/GenBank/DDBJ whole genome shotgun (WGS) entry which is preliminary data.</text>
</comment>
<protein>
    <submittedName>
        <fullName evidence="1">DUF742 domain-containing protein</fullName>
    </submittedName>
</protein>
<proteinExistence type="predicted"/>
<dbReference type="Proteomes" id="UP001550850">
    <property type="component" value="Unassembled WGS sequence"/>
</dbReference>
<sequence length="108" mass="11802">MEEDNSFVRPFIITGGRVEPTQSDLRLETLVVAVRPPDESLTFERKRVAAVCASPTTVAEVAHRVGVPLGVAKVLISDLVAVGHLACRQPAELSLHTLERIRDHVRAL</sequence>
<dbReference type="PANTHER" id="PTHR36221:SF1">
    <property type="entry name" value="DUF742 DOMAIN-CONTAINING PROTEIN"/>
    <property type="match status" value="1"/>
</dbReference>